<comment type="caution">
    <text evidence="2">The sequence shown here is derived from an EMBL/GenBank/DDBJ whole genome shotgun (WGS) entry which is preliminary data.</text>
</comment>
<dbReference type="Pfam" id="PF05164">
    <property type="entry name" value="ZapA"/>
    <property type="match status" value="1"/>
</dbReference>
<organism evidence="2 4">
    <name type="scientific">Leyella lascolaii</name>
    <dbReference type="NCBI Taxonomy" id="1776379"/>
    <lineage>
        <taxon>Bacteria</taxon>
        <taxon>Pseudomonadati</taxon>
        <taxon>Bacteroidota</taxon>
        <taxon>Bacteroidia</taxon>
        <taxon>Bacteroidales</taxon>
        <taxon>Prevotellaceae</taxon>
        <taxon>Leyella</taxon>
    </lineage>
</organism>
<dbReference type="GO" id="GO:0051301">
    <property type="term" value="P:cell division"/>
    <property type="evidence" value="ECO:0007669"/>
    <property type="project" value="UniProtKB-KW"/>
</dbReference>
<proteinExistence type="predicted"/>
<evidence type="ECO:0000313" key="3">
    <source>
        <dbReference type="Proteomes" id="UP001167831"/>
    </source>
</evidence>
<name>A0AAW7JHL4_9BACT</name>
<sequence length="103" mass="11857">MAETDNKEKIHIRLHVYDTEMPVMVPKEEEPLYRDAAVLITNTVNAYASVFKGHKSDKELLYMALIDIALRYEKEAARNDTVPYSDVLKKLTSEIEEVIESQV</sequence>
<evidence type="ECO:0000313" key="2">
    <source>
        <dbReference type="EMBL" id="MDN0025338.1"/>
    </source>
</evidence>
<accession>A0AAW7JHL4</accession>
<gene>
    <name evidence="1" type="ORF">QVN81_07995</name>
    <name evidence="2" type="ORF">QVN84_07390</name>
</gene>
<keyword evidence="2" id="KW-0131">Cell cycle</keyword>
<dbReference type="Proteomes" id="UP001168478">
    <property type="component" value="Unassembled WGS sequence"/>
</dbReference>
<dbReference type="RefSeq" id="WP_021994431.1">
    <property type="nucleotide sequence ID" value="NZ_CALUKV010000005.1"/>
</dbReference>
<protein>
    <submittedName>
        <fullName evidence="2">Cell division protein ZapA</fullName>
    </submittedName>
</protein>
<keyword evidence="2" id="KW-0132">Cell division</keyword>
<dbReference type="InterPro" id="IPR007838">
    <property type="entry name" value="Cell_div_ZapA-like"/>
</dbReference>
<reference evidence="2" key="2">
    <citation type="submission" date="2023-08" db="EMBL/GenBank/DDBJ databases">
        <title>Identification and characterization of horizontal gene transfer across gut microbiota members of farm animals based on homology search.</title>
        <authorList>
            <person name="Schwarzerova J."/>
            <person name="Nykrynova M."/>
            <person name="Jureckova K."/>
            <person name="Cejkova D."/>
            <person name="Rychlik I."/>
        </authorList>
    </citation>
    <scope>NUCLEOTIDE SEQUENCE</scope>
    <source>
        <strain evidence="2">ET15</strain>
        <strain evidence="1">ET37</strain>
    </source>
</reference>
<evidence type="ECO:0000313" key="1">
    <source>
        <dbReference type="EMBL" id="MDN0022958.1"/>
    </source>
</evidence>
<keyword evidence="3" id="KW-1185">Reference proteome</keyword>
<dbReference type="EMBL" id="JAUEIE010000007">
    <property type="protein sequence ID" value="MDN0022958.1"/>
    <property type="molecule type" value="Genomic_DNA"/>
</dbReference>
<reference evidence="2" key="1">
    <citation type="submission" date="2023-06" db="EMBL/GenBank/DDBJ databases">
        <authorList>
            <person name="Zeman M."/>
            <person name="Kubasova T."/>
            <person name="Jahodarova E."/>
            <person name="Nykrynova M."/>
            <person name="Rychlik I."/>
        </authorList>
    </citation>
    <scope>NUCLEOTIDE SEQUENCE</scope>
    <source>
        <strain evidence="2">ET15</strain>
        <strain evidence="1">ET37</strain>
    </source>
</reference>
<dbReference type="EMBL" id="JAUEIF010000005">
    <property type="protein sequence ID" value="MDN0025338.1"/>
    <property type="molecule type" value="Genomic_DNA"/>
</dbReference>
<dbReference type="Proteomes" id="UP001167831">
    <property type="component" value="Unassembled WGS sequence"/>
</dbReference>
<evidence type="ECO:0000313" key="4">
    <source>
        <dbReference type="Proteomes" id="UP001168478"/>
    </source>
</evidence>
<dbReference type="AlphaFoldDB" id="A0AAW7JHL4"/>